<proteinExistence type="predicted"/>
<reference evidence="1" key="1">
    <citation type="journal article" date="2021" name="Proc. Natl. Acad. Sci. U.S.A.">
        <title>A Catalog of Tens of Thousands of Viruses from Human Metagenomes Reveals Hidden Associations with Chronic Diseases.</title>
        <authorList>
            <person name="Tisza M.J."/>
            <person name="Buck C.B."/>
        </authorList>
    </citation>
    <scope>NUCLEOTIDE SEQUENCE</scope>
    <source>
        <strain evidence="1">Ctuy39</strain>
    </source>
</reference>
<protein>
    <submittedName>
        <fullName evidence="1">Uncharacterized protein</fullName>
    </submittedName>
</protein>
<sequence>MKAVSFRWGGFCVEKCRILDYNKEKIFRGILCQRKSLQYYFY</sequence>
<accession>A0A8S5VEL5</accession>
<dbReference type="EMBL" id="BK016249">
    <property type="protein sequence ID" value="DAG05051.1"/>
    <property type="molecule type" value="Genomic_DNA"/>
</dbReference>
<name>A0A8S5VEL5_9CAUD</name>
<evidence type="ECO:0000313" key="1">
    <source>
        <dbReference type="EMBL" id="DAG05051.1"/>
    </source>
</evidence>
<organism evidence="1">
    <name type="scientific">Siphoviridae sp. ctuy39</name>
    <dbReference type="NCBI Taxonomy" id="2825719"/>
    <lineage>
        <taxon>Viruses</taxon>
        <taxon>Duplodnaviria</taxon>
        <taxon>Heunggongvirae</taxon>
        <taxon>Uroviricota</taxon>
        <taxon>Caudoviricetes</taxon>
    </lineage>
</organism>